<organism evidence="2 3">
    <name type="scientific">Plutella xylostella</name>
    <name type="common">Diamondback moth</name>
    <name type="synonym">Plutella maculipennis</name>
    <dbReference type="NCBI Taxonomy" id="51655"/>
    <lineage>
        <taxon>Eukaryota</taxon>
        <taxon>Metazoa</taxon>
        <taxon>Ecdysozoa</taxon>
        <taxon>Arthropoda</taxon>
        <taxon>Hexapoda</taxon>
        <taxon>Insecta</taxon>
        <taxon>Pterygota</taxon>
        <taxon>Neoptera</taxon>
        <taxon>Endopterygota</taxon>
        <taxon>Lepidoptera</taxon>
        <taxon>Glossata</taxon>
        <taxon>Ditrysia</taxon>
        <taxon>Yponomeutoidea</taxon>
        <taxon>Plutellidae</taxon>
        <taxon>Plutella</taxon>
    </lineage>
</organism>
<feature type="compositionally biased region" description="Basic residues" evidence="1">
    <location>
        <begin position="17"/>
        <end position="27"/>
    </location>
</feature>
<evidence type="ECO:0000313" key="2">
    <source>
        <dbReference type="EMBL" id="CAG9112865.1"/>
    </source>
</evidence>
<sequence>MSSLGARVVPEKSQKPPNRKKRKQKTTPKLVLYRRKTRSTNFKEDGFYKFKNMLNRCVESQLKGALDIQKPR</sequence>
<evidence type="ECO:0000256" key="1">
    <source>
        <dbReference type="SAM" id="MobiDB-lite"/>
    </source>
</evidence>
<keyword evidence="3" id="KW-1185">Reference proteome</keyword>
<proteinExistence type="predicted"/>
<protein>
    <submittedName>
        <fullName evidence="2">(diamondback moth) hypothetical protein</fullName>
    </submittedName>
</protein>
<name>A0A8S4EBT2_PLUXY</name>
<dbReference type="EMBL" id="CAJHNJ030000014">
    <property type="protein sequence ID" value="CAG9112865.1"/>
    <property type="molecule type" value="Genomic_DNA"/>
</dbReference>
<evidence type="ECO:0000313" key="3">
    <source>
        <dbReference type="Proteomes" id="UP000653454"/>
    </source>
</evidence>
<feature type="non-terminal residue" evidence="2">
    <location>
        <position position="72"/>
    </location>
</feature>
<gene>
    <name evidence="2" type="ORF">PLXY2_LOCUS5056</name>
</gene>
<reference evidence="2" key="1">
    <citation type="submission" date="2020-11" db="EMBL/GenBank/DDBJ databases">
        <authorList>
            <person name="Whiteford S."/>
        </authorList>
    </citation>
    <scope>NUCLEOTIDE SEQUENCE</scope>
</reference>
<feature type="region of interest" description="Disordered" evidence="1">
    <location>
        <begin position="1"/>
        <end position="27"/>
    </location>
</feature>
<comment type="caution">
    <text evidence="2">The sequence shown here is derived from an EMBL/GenBank/DDBJ whole genome shotgun (WGS) entry which is preliminary data.</text>
</comment>
<dbReference type="AlphaFoldDB" id="A0A8S4EBT2"/>
<dbReference type="Proteomes" id="UP000653454">
    <property type="component" value="Unassembled WGS sequence"/>
</dbReference>
<accession>A0A8S4EBT2</accession>